<organism evidence="2 3">
    <name type="scientific">Allacma fusca</name>
    <dbReference type="NCBI Taxonomy" id="39272"/>
    <lineage>
        <taxon>Eukaryota</taxon>
        <taxon>Metazoa</taxon>
        <taxon>Ecdysozoa</taxon>
        <taxon>Arthropoda</taxon>
        <taxon>Hexapoda</taxon>
        <taxon>Collembola</taxon>
        <taxon>Symphypleona</taxon>
        <taxon>Sminthuridae</taxon>
        <taxon>Allacma</taxon>
    </lineage>
</organism>
<dbReference type="Proteomes" id="UP000708208">
    <property type="component" value="Unassembled WGS sequence"/>
</dbReference>
<evidence type="ECO:0000313" key="3">
    <source>
        <dbReference type="Proteomes" id="UP000708208"/>
    </source>
</evidence>
<gene>
    <name evidence="2" type="ORF">AFUS01_LOCUS14689</name>
</gene>
<proteinExistence type="predicted"/>
<keyword evidence="3" id="KW-1185">Reference proteome</keyword>
<feature type="compositionally biased region" description="Low complexity" evidence="1">
    <location>
        <begin position="340"/>
        <end position="357"/>
    </location>
</feature>
<protein>
    <submittedName>
        <fullName evidence="2">Uncharacterized protein</fullName>
    </submittedName>
</protein>
<name>A0A8J2JUY9_9HEXA</name>
<reference evidence="2" key="1">
    <citation type="submission" date="2021-06" db="EMBL/GenBank/DDBJ databases">
        <authorList>
            <person name="Hodson N. C."/>
            <person name="Mongue J. A."/>
            <person name="Jaron S. K."/>
        </authorList>
    </citation>
    <scope>NUCLEOTIDE SEQUENCE</scope>
</reference>
<dbReference type="AlphaFoldDB" id="A0A8J2JUY9"/>
<feature type="non-terminal residue" evidence="2">
    <location>
        <position position="1"/>
    </location>
</feature>
<feature type="compositionally biased region" description="Polar residues" evidence="1">
    <location>
        <begin position="369"/>
        <end position="391"/>
    </location>
</feature>
<dbReference type="EMBL" id="CAJVCH010126349">
    <property type="protein sequence ID" value="CAG7725743.1"/>
    <property type="molecule type" value="Genomic_DNA"/>
</dbReference>
<evidence type="ECO:0000256" key="1">
    <source>
        <dbReference type="SAM" id="MobiDB-lite"/>
    </source>
</evidence>
<feature type="region of interest" description="Disordered" evidence="1">
    <location>
        <begin position="323"/>
        <end position="397"/>
    </location>
</feature>
<comment type="caution">
    <text evidence="2">The sequence shown here is derived from an EMBL/GenBank/DDBJ whole genome shotgun (WGS) entry which is preliminary data.</text>
</comment>
<sequence length="397" mass="41948">MENKVNEEVTIARIGDGTDPNSEQFLLKAYTDSKSEYFEVAVKPIDDKEAEVTLKLIKEFLPQDVENNVVRLNVIAKYDDPEIKAEASVPVVIVVAGPKSITIPSFNKVELTGEENSGDILVTIDPSEPEEEFEFLPEDPLPDYIELDNSRGIITLGNSDEITPGVDVFTVKVTRRSDGGESKTVVIIHRNPTTPETTTATPAECTTVAQTSTETTECPTSTPCDCSTSTPIECPASTPFECPTSTPIDCPTSTPIDCPTSTPIDCPTSTPIDCPTSTPIDCPTSTPVECTCPTGPPEACPTTQAPIDGTTSEQCDCSTCPTDSPATSEPCPTSEPPDCPVTSDPPESPSTSEPCVCTGPTSTPPECPATSTPPECPVTSTPPECPVTSTPPECPVT</sequence>
<accession>A0A8J2JUY9</accession>
<evidence type="ECO:0000313" key="2">
    <source>
        <dbReference type="EMBL" id="CAG7725743.1"/>
    </source>
</evidence>